<keyword evidence="3" id="KW-0378">Hydrolase</keyword>
<accession>C9QHQ7</accession>
<name>C9QHQ7_VIBOR</name>
<dbReference type="EC" id="3.1.3.73" evidence="3"/>
<dbReference type="EMBL" id="AFWH01000009">
    <property type="protein sequence ID" value="EGU53261.1"/>
    <property type="molecule type" value="Genomic_DNA"/>
</dbReference>
<dbReference type="STRING" id="675816.VIA_002872"/>
<reference evidence="3 6" key="1">
    <citation type="submission" date="2009-10" db="EMBL/GenBank/DDBJ databases">
        <authorList>
            <consortium name="Los Alamos National Laboratory (LANL)"/>
            <consortium name="National Microbial Pathogen Data Resource (NMPDR)"/>
            <person name="Munk A.C."/>
            <person name="Chertkov O."/>
            <person name="Tapia R."/>
            <person name="Green L."/>
            <person name="Rogers Y."/>
            <person name="Detter J.C."/>
            <person name="Bruce D."/>
            <person name="Brettin T.S."/>
            <person name="Colwell R.R."/>
            <person name="Huq A."/>
            <person name="Grim C.J."/>
            <person name="Hasan N.A."/>
            <person name="Bartels D."/>
            <person name="Vonstein V."/>
        </authorList>
    </citation>
    <scope>NUCLEOTIDE SEQUENCE [LARGE SCALE GENOMIC DNA]</scope>
    <source>
        <strain evidence="3 6">CIP 102891</strain>
    </source>
</reference>
<dbReference type="PANTHER" id="PTHR48100">
    <property type="entry name" value="BROAD-SPECIFICITY PHOSPHATASE YOR283W-RELATED"/>
    <property type="match status" value="1"/>
</dbReference>
<evidence type="ECO:0000313" key="6">
    <source>
        <dbReference type="Proteomes" id="UP000003515"/>
    </source>
</evidence>
<protein>
    <submittedName>
        <fullName evidence="4">Alpha-ribazole-5'-phosphate phosphatase</fullName>
        <ecNumber evidence="3">3.1.3.73</ecNumber>
    </submittedName>
</protein>
<feature type="active site" description="Proton donor/acceptor" evidence="1">
    <location>
        <position position="89"/>
    </location>
</feature>
<sequence>MTESMTEVKTYNIYLLRHGKTQGAPALYGHTDVAVSIETQQSIRKTLTTQNLGFTAIETSPLKRCQALAQQLVDDCPALALTVTDNWKETHFGDLDGVPFEAAQSDWPKFEAFWRDPAIHVLPNAEPLEQFYHRISQAWDSFTQALDQDTLVICHGGTIRMILAHVLQLDYTNPLLYSTLHIDHQTLTHIQLTQADKNYLRVRMIGQPLI</sequence>
<dbReference type="Pfam" id="PF00300">
    <property type="entry name" value="His_Phos_1"/>
    <property type="match status" value="1"/>
</dbReference>
<dbReference type="InterPro" id="IPR029033">
    <property type="entry name" value="His_PPase_superfam"/>
</dbReference>
<evidence type="ECO:0000313" key="3">
    <source>
        <dbReference type="EMBL" id="EEX92228.1"/>
    </source>
</evidence>
<dbReference type="GO" id="GO:0005737">
    <property type="term" value="C:cytoplasm"/>
    <property type="evidence" value="ECO:0007669"/>
    <property type="project" value="TreeGrafter"/>
</dbReference>
<evidence type="ECO:0000313" key="4">
    <source>
        <dbReference type="EMBL" id="EGU53261.1"/>
    </source>
</evidence>
<proteinExistence type="predicted"/>
<dbReference type="SUPFAM" id="SSF53254">
    <property type="entry name" value="Phosphoglycerate mutase-like"/>
    <property type="match status" value="1"/>
</dbReference>
<evidence type="ECO:0000313" key="5">
    <source>
        <dbReference type="Proteomes" id="UP000002817"/>
    </source>
</evidence>
<reference evidence="4" key="2">
    <citation type="submission" date="2011-08" db="EMBL/GenBank/DDBJ databases">
        <authorList>
            <person name="Hoffman M."/>
            <person name="Strain E.A."/>
            <person name="Brown E."/>
            <person name="Allard M.W."/>
        </authorList>
    </citation>
    <scope>NUCLEOTIDE SEQUENCE</scope>
    <source>
        <strain evidence="4">CIP 102891</strain>
    </source>
</reference>
<dbReference type="Proteomes" id="UP000002817">
    <property type="component" value="Unassembled WGS sequence"/>
</dbReference>
<comment type="caution">
    <text evidence="4">The sequence shown here is derived from an EMBL/GenBank/DDBJ whole genome shotgun (WGS) entry which is preliminary data.</text>
</comment>
<reference evidence="4 5" key="3">
    <citation type="journal article" date="2012" name="Int. J. Syst. Evol. Microbiol.">
        <title>Vibrio caribbeanicus sp. nov., isolated from the marine sponge Scleritoderma cyanea.</title>
        <authorList>
            <person name="Hoffmann M."/>
            <person name="Monday S.R."/>
            <person name="Allard M.W."/>
            <person name="Strain E.A."/>
            <person name="Whittaker P."/>
            <person name="Naum M."/>
            <person name="McCarthy P.J."/>
            <person name="Lopez J.V."/>
            <person name="Fischer M."/>
            <person name="Brown E.W."/>
        </authorList>
    </citation>
    <scope>NUCLEOTIDE SEQUENCE [LARGE SCALE GENOMIC DNA]</scope>
    <source>
        <strain evidence="4">CIP 102891</strain>
        <strain evidence="5">CIP 102891 / ATCC 33934</strain>
    </source>
</reference>
<feature type="active site" description="Tele-phosphohistidine intermediate" evidence="1">
    <location>
        <position position="18"/>
    </location>
</feature>
<gene>
    <name evidence="3" type="ORF">VIA_002872</name>
    <name evidence="4" type="ORF">VIOR3934_03969</name>
</gene>
<dbReference type="AlphaFoldDB" id="C9QHQ7"/>
<evidence type="ECO:0000256" key="2">
    <source>
        <dbReference type="PIRSR" id="PIRSR613078-2"/>
    </source>
</evidence>
<evidence type="ECO:0000256" key="1">
    <source>
        <dbReference type="PIRSR" id="PIRSR613078-1"/>
    </source>
</evidence>
<dbReference type="Proteomes" id="UP000003515">
    <property type="component" value="Unassembled WGS sequence"/>
</dbReference>
<keyword evidence="6" id="KW-1185">Reference proteome</keyword>
<dbReference type="OrthoDB" id="9783269at2"/>
<dbReference type="eggNOG" id="COG0406">
    <property type="taxonomic scope" value="Bacteria"/>
</dbReference>
<feature type="binding site" evidence="2">
    <location>
        <position position="64"/>
    </location>
    <ligand>
        <name>substrate</name>
    </ligand>
</feature>
<dbReference type="RefSeq" id="WP_004413844.1">
    <property type="nucleotide sequence ID" value="NZ_ACZV01000005.1"/>
</dbReference>
<dbReference type="InterPro" id="IPR013078">
    <property type="entry name" value="His_Pase_superF_clade-1"/>
</dbReference>
<dbReference type="SMART" id="SM00855">
    <property type="entry name" value="PGAM"/>
    <property type="match status" value="1"/>
</dbReference>
<dbReference type="GO" id="GO:0043755">
    <property type="term" value="F:alpha-ribazole phosphatase activity"/>
    <property type="evidence" value="ECO:0007669"/>
    <property type="project" value="UniProtKB-EC"/>
</dbReference>
<dbReference type="CDD" id="cd07067">
    <property type="entry name" value="HP_PGM_like"/>
    <property type="match status" value="1"/>
</dbReference>
<dbReference type="PATRIC" id="fig|675816.5.peg.520"/>
<dbReference type="PANTHER" id="PTHR48100:SF1">
    <property type="entry name" value="HISTIDINE PHOSPHATASE FAMILY PROTEIN-RELATED"/>
    <property type="match status" value="1"/>
</dbReference>
<dbReference type="InterPro" id="IPR050275">
    <property type="entry name" value="PGM_Phosphatase"/>
</dbReference>
<organism evidence="4 5">
    <name type="scientific">Vibrio orientalis CIP 102891 = ATCC 33934</name>
    <dbReference type="NCBI Taxonomy" id="675816"/>
    <lineage>
        <taxon>Bacteria</taxon>
        <taxon>Pseudomonadati</taxon>
        <taxon>Pseudomonadota</taxon>
        <taxon>Gammaproteobacteria</taxon>
        <taxon>Vibrionales</taxon>
        <taxon>Vibrionaceae</taxon>
        <taxon>Vibrio</taxon>
        <taxon>Vibrio oreintalis group</taxon>
    </lineage>
</organism>
<dbReference type="EMBL" id="ACZV01000005">
    <property type="protein sequence ID" value="EEX92228.1"/>
    <property type="molecule type" value="Genomic_DNA"/>
</dbReference>
<dbReference type="Gene3D" id="3.40.50.1240">
    <property type="entry name" value="Phosphoglycerate mutase-like"/>
    <property type="match status" value="1"/>
</dbReference>